<accession>A0A2T0KJF7</accession>
<dbReference type="Proteomes" id="UP000239415">
    <property type="component" value="Unassembled WGS sequence"/>
</dbReference>
<comment type="caution">
    <text evidence="2">The sequence shown here is derived from an EMBL/GenBank/DDBJ whole genome shotgun (WGS) entry which is preliminary data.</text>
</comment>
<keyword evidence="1" id="KW-1133">Transmembrane helix</keyword>
<evidence type="ECO:0000256" key="1">
    <source>
        <dbReference type="SAM" id="Phobius"/>
    </source>
</evidence>
<reference evidence="2 3" key="1">
    <citation type="submission" date="2018-03" db="EMBL/GenBank/DDBJ databases">
        <title>Genomic Encyclopedia of Archaeal and Bacterial Type Strains, Phase II (KMG-II): from individual species to whole genera.</title>
        <authorList>
            <person name="Goeker M."/>
        </authorList>
    </citation>
    <scope>NUCLEOTIDE SEQUENCE [LARGE SCALE GENOMIC DNA]</scope>
    <source>
        <strain evidence="2 3">DSM 43146</strain>
    </source>
</reference>
<name>A0A2T0KJF7_9ACTN</name>
<sequence>MSKLTWQAVGLTAVIGALGVALATLAAWPASDVIAVCAVLAGISGGALAGTAAVSGVQQQVAAVHAETTAQTGTLQTIEHRTNGELDARIRAGSRDAADQVLAELREQGVIR</sequence>
<proteinExistence type="predicted"/>
<dbReference type="EMBL" id="PVMZ01000003">
    <property type="protein sequence ID" value="PRX23456.1"/>
    <property type="molecule type" value="Genomic_DNA"/>
</dbReference>
<keyword evidence="1" id="KW-0812">Transmembrane</keyword>
<evidence type="ECO:0000313" key="3">
    <source>
        <dbReference type="Proteomes" id="UP000239415"/>
    </source>
</evidence>
<keyword evidence="3" id="KW-1185">Reference proteome</keyword>
<organism evidence="2 3">
    <name type="scientific">Actinoplanes italicus</name>
    <dbReference type="NCBI Taxonomy" id="113567"/>
    <lineage>
        <taxon>Bacteria</taxon>
        <taxon>Bacillati</taxon>
        <taxon>Actinomycetota</taxon>
        <taxon>Actinomycetes</taxon>
        <taxon>Micromonosporales</taxon>
        <taxon>Micromonosporaceae</taxon>
        <taxon>Actinoplanes</taxon>
    </lineage>
</organism>
<feature type="transmembrane region" description="Helical" evidence="1">
    <location>
        <begin position="33"/>
        <end position="54"/>
    </location>
</feature>
<keyword evidence="1" id="KW-0472">Membrane</keyword>
<dbReference type="RefSeq" id="WP_106316654.1">
    <property type="nucleotide sequence ID" value="NZ_BOMO01000041.1"/>
</dbReference>
<protein>
    <submittedName>
        <fullName evidence="2">Uncharacterized protein</fullName>
    </submittedName>
</protein>
<gene>
    <name evidence="2" type="ORF">CLV67_103204</name>
</gene>
<evidence type="ECO:0000313" key="2">
    <source>
        <dbReference type="EMBL" id="PRX23456.1"/>
    </source>
</evidence>
<dbReference type="AlphaFoldDB" id="A0A2T0KJF7"/>